<reference evidence="2" key="1">
    <citation type="submission" date="2016-10" db="EMBL/GenBank/DDBJ databases">
        <authorList>
            <person name="Varghese N."/>
            <person name="Submissions S."/>
        </authorList>
    </citation>
    <scope>NUCLEOTIDE SEQUENCE [LARGE SCALE GENOMIC DNA]</scope>
    <source>
        <strain evidence="2">JCM 10271</strain>
    </source>
</reference>
<accession>A0A1I5YWN7</accession>
<evidence type="ECO:0008006" key="3">
    <source>
        <dbReference type="Google" id="ProtNLM"/>
    </source>
</evidence>
<proteinExistence type="predicted"/>
<evidence type="ECO:0000313" key="2">
    <source>
        <dbReference type="Proteomes" id="UP000243106"/>
    </source>
</evidence>
<dbReference type="AlphaFoldDB" id="A0A1I5YWN7"/>
<protein>
    <recommendedName>
        <fullName evidence="3">DUF2793 domain-containing protein</fullName>
    </recommendedName>
</protein>
<gene>
    <name evidence="1" type="ORF">SAMN05421853_1078</name>
</gene>
<dbReference type="InterPro" id="IPR021251">
    <property type="entry name" value="DUF2793"/>
</dbReference>
<dbReference type="Pfam" id="PF10983">
    <property type="entry name" value="DUF2793"/>
    <property type="match status" value="1"/>
</dbReference>
<evidence type="ECO:0000313" key="1">
    <source>
        <dbReference type="EMBL" id="SFQ48639.1"/>
    </source>
</evidence>
<keyword evidence="2" id="KW-1185">Reference proteome</keyword>
<dbReference type="Proteomes" id="UP000243106">
    <property type="component" value="Unassembled WGS sequence"/>
</dbReference>
<name>A0A1I5YWN7_9RHOB</name>
<organism evidence="1 2">
    <name type="scientific">Roseivivax halotolerans</name>
    <dbReference type="NCBI Taxonomy" id="93684"/>
    <lineage>
        <taxon>Bacteria</taxon>
        <taxon>Pseudomonadati</taxon>
        <taxon>Pseudomonadota</taxon>
        <taxon>Alphaproteobacteria</taxon>
        <taxon>Rhodobacterales</taxon>
        <taxon>Roseobacteraceae</taxon>
        <taxon>Roseivivax</taxon>
    </lineage>
</organism>
<dbReference type="STRING" id="93684.SAMN05421853_1078"/>
<sequence>MFTSAALGLPFMAPSQAQKHVTFNEALRRLDLVVQLSVQGRDDAPPEAPSENTRFIVGASPSGAWIGHANDIAIFEPGGWTFTTPQEGWQAWIAGEGRFVVWTGGTWQALEPELQNLPGLGINATSDANNPLIVAGPASLFNNVGGGHQVKINKAAPGETASLLFQTGCGGRAEMGTTGSDAFTIKVSADGGTWHDALVFDPATGHAGGAAVQSQPDDTTPGRLMRADWGYGPGTLLGQVAQAAGKPTGAVLEAGATYLRLACGTQIVWDTMALTRSDAATLSAHWTFPQMFAGSAFVSGSLDPGTANITPGLDALGAVTCTGGDGAGTTISLRRIAGQTDFAAVDTCTLRMTAIGRWF</sequence>
<dbReference type="EMBL" id="FOXV01000007">
    <property type="protein sequence ID" value="SFQ48639.1"/>
    <property type="molecule type" value="Genomic_DNA"/>
</dbReference>